<sequence>MKAKLLVLNRLRYTLTLFIFISVFGLQETYAQNSVSISGKVIDAADKLEIPGVNIIERGTSNGTSTDFDGAFKFNVKSSNATLVVSFIGYKTQTIELKGRTSINIELALDQEALEEVVLVGYGSVKKSDLTGAVSTMSGADLKKQPISNISEALTGRMAGVRVTSAEGSPDAEINIRVRGGGSLTQDSSPLIIVDGFPVNSMNDISSSDVENITVLKDASSTAIYGARGANGVILVTTKSGKAGEKVSVTYDMFTGVKKIAKTLDVLSPADYTKWQYEYASLRGNLTSYEDFFGTYGEIGQYENVQGTDWQREIYGRTGLVQSHSLGIRGGSDLLSYNFNYTRFEEEAIMIGSTFKRNNLSLNLKSKISEKLQVNFGIRYSDTEIEGGGANDRSEFSSTDSRLKHSIGYAPIPIPGLVDDETDEAAAGYLINPFRVAEDNDRLQKRKNFNMTGGVTWKVTKDLQFKSDFGLDNYRYDDFRFYGLTTYYIRNQPAPENQGAPAMIFSNREENRFRNANTLNFDFKRHLGENHQLKILLGQETLIYKSNILTHIMHRYPLDFTFQNAMNLTTIAIPQSVNNFNNPDDKLLSFFGRVNYDIKNRYLLTATFRADGSSIFLNDNVWGYFPSAAAAWKISEENFLKDVSWLDLLKIRASYGESGNNNIPTGQTIQNYLNSNIGATWINDIDNFWAASKILANPDLKWETTITQNLGLDYEIFKGRVSGSFEYYNNITKDLLNRFNVAGTGYDFQYRNLGEVENKGFEANLNVAAVRKENYGLNVSFNIGFNKNKINSLGMENYQVDTQWNSGVGNDFAVWVGQPIGAIYGYQNDGRYEVSDFNYENGVYTLKEGVANASSILGSPVRPGMLKLKDTNGDDVINADDRSIIGDVNPKHTGGITLNANIHNFDISAAFNWSYGNDVYNATKIEHTSATTNNPNGQYRNLTSEMADGVRWTNLNPTTGELVTDPTELAALNQNTSMWSPYMGNFLVTDWAVEDGSFLRLNTLTLGYTLPQTLVEKIGISRLRLYGTATNVFVLTNYSGLDPEVSTRRQTPLTPGVDYSPYPRSRQFVFGLNVNF</sequence>
<keyword evidence="3 8" id="KW-1134">Transmembrane beta strand</keyword>
<keyword evidence="6 8" id="KW-0472">Membrane</keyword>
<dbReference type="NCBIfam" id="TIGR04057">
    <property type="entry name" value="SusC_RagA_signa"/>
    <property type="match status" value="1"/>
</dbReference>
<dbReference type="InterPro" id="IPR036942">
    <property type="entry name" value="Beta-barrel_TonB_sf"/>
</dbReference>
<name>A0ABY4KDE9_9FLAO</name>
<dbReference type="Pfam" id="PF00593">
    <property type="entry name" value="TonB_dep_Rec_b-barrel"/>
    <property type="match status" value="1"/>
</dbReference>
<dbReference type="Gene3D" id="2.170.130.10">
    <property type="entry name" value="TonB-dependent receptor, plug domain"/>
    <property type="match status" value="1"/>
</dbReference>
<organism evidence="12 13">
    <name type="scientific">Flavobacterium azooxidireducens</name>
    <dbReference type="NCBI Taxonomy" id="1871076"/>
    <lineage>
        <taxon>Bacteria</taxon>
        <taxon>Pseudomonadati</taxon>
        <taxon>Bacteroidota</taxon>
        <taxon>Flavobacteriia</taxon>
        <taxon>Flavobacteriales</taxon>
        <taxon>Flavobacteriaceae</taxon>
        <taxon>Flavobacterium</taxon>
    </lineage>
</organism>
<dbReference type="RefSeq" id="WP_248433796.1">
    <property type="nucleotide sequence ID" value="NZ_CP096205.1"/>
</dbReference>
<comment type="similarity">
    <text evidence="8 9">Belongs to the TonB-dependent receptor family.</text>
</comment>
<feature type="domain" description="TonB-dependent receptor plug" evidence="11">
    <location>
        <begin position="127"/>
        <end position="233"/>
    </location>
</feature>
<dbReference type="PROSITE" id="PS52016">
    <property type="entry name" value="TONB_DEPENDENT_REC_3"/>
    <property type="match status" value="1"/>
</dbReference>
<dbReference type="InterPro" id="IPR000531">
    <property type="entry name" value="Beta-barrel_TonB"/>
</dbReference>
<reference evidence="12" key="1">
    <citation type="submission" date="2022-04" db="EMBL/GenBank/DDBJ databases">
        <title>Consumption of N2O by Flavobacterium azooxidireducens sp. nov. isolated from Decomposing Leaf Litter of Phragmites australis (Cav.).</title>
        <authorList>
            <person name="Behrendt U."/>
            <person name="Spanner T."/>
            <person name="Augustin J."/>
            <person name="Horn M.A."/>
            <person name="Kolb S."/>
            <person name="Ulrich A."/>
        </authorList>
    </citation>
    <scope>NUCLEOTIDE SEQUENCE</scope>
    <source>
        <strain evidence="12">IGB 4-14</strain>
    </source>
</reference>
<keyword evidence="7 8" id="KW-0998">Cell outer membrane</keyword>
<evidence type="ECO:0000256" key="6">
    <source>
        <dbReference type="ARBA" id="ARBA00023136"/>
    </source>
</evidence>
<dbReference type="InterPro" id="IPR037066">
    <property type="entry name" value="Plug_dom_sf"/>
</dbReference>
<keyword evidence="12" id="KW-0675">Receptor</keyword>
<keyword evidence="2 8" id="KW-0813">Transport</keyword>
<dbReference type="Pfam" id="PF07715">
    <property type="entry name" value="Plug"/>
    <property type="match status" value="1"/>
</dbReference>
<evidence type="ECO:0000256" key="2">
    <source>
        <dbReference type="ARBA" id="ARBA00022448"/>
    </source>
</evidence>
<keyword evidence="4 8" id="KW-0812">Transmembrane</keyword>
<evidence type="ECO:0000256" key="8">
    <source>
        <dbReference type="PROSITE-ProRule" id="PRU01360"/>
    </source>
</evidence>
<gene>
    <name evidence="12" type="ORF">M0M57_14580</name>
</gene>
<feature type="domain" description="TonB-dependent receptor-like beta-barrel" evidence="10">
    <location>
        <begin position="428"/>
        <end position="824"/>
    </location>
</feature>
<dbReference type="Proteomes" id="UP000830583">
    <property type="component" value="Chromosome"/>
</dbReference>
<evidence type="ECO:0000256" key="9">
    <source>
        <dbReference type="RuleBase" id="RU003357"/>
    </source>
</evidence>
<keyword evidence="13" id="KW-1185">Reference proteome</keyword>
<dbReference type="Gene3D" id="2.40.170.20">
    <property type="entry name" value="TonB-dependent receptor, beta-barrel domain"/>
    <property type="match status" value="1"/>
</dbReference>
<evidence type="ECO:0000313" key="13">
    <source>
        <dbReference type="Proteomes" id="UP000830583"/>
    </source>
</evidence>
<evidence type="ECO:0000256" key="1">
    <source>
        <dbReference type="ARBA" id="ARBA00004571"/>
    </source>
</evidence>
<accession>A0ABY4KDE9</accession>
<evidence type="ECO:0000256" key="7">
    <source>
        <dbReference type="ARBA" id="ARBA00023237"/>
    </source>
</evidence>
<proteinExistence type="inferred from homology"/>
<evidence type="ECO:0000256" key="3">
    <source>
        <dbReference type="ARBA" id="ARBA00022452"/>
    </source>
</evidence>
<dbReference type="InterPro" id="IPR008969">
    <property type="entry name" value="CarboxyPept-like_regulatory"/>
</dbReference>
<dbReference type="InterPro" id="IPR039426">
    <property type="entry name" value="TonB-dep_rcpt-like"/>
</dbReference>
<dbReference type="NCBIfam" id="TIGR04056">
    <property type="entry name" value="OMP_RagA_SusC"/>
    <property type="match status" value="1"/>
</dbReference>
<evidence type="ECO:0000256" key="5">
    <source>
        <dbReference type="ARBA" id="ARBA00023077"/>
    </source>
</evidence>
<dbReference type="SUPFAM" id="SSF56935">
    <property type="entry name" value="Porins"/>
    <property type="match status" value="1"/>
</dbReference>
<keyword evidence="5 9" id="KW-0798">TonB box</keyword>
<evidence type="ECO:0000259" key="10">
    <source>
        <dbReference type="Pfam" id="PF00593"/>
    </source>
</evidence>
<protein>
    <submittedName>
        <fullName evidence="12">TonB-dependent receptor</fullName>
    </submittedName>
</protein>
<dbReference type="InterPro" id="IPR023996">
    <property type="entry name" value="TonB-dep_OMP_SusC/RagA"/>
</dbReference>
<dbReference type="EMBL" id="CP096205">
    <property type="protein sequence ID" value="UPQ78831.1"/>
    <property type="molecule type" value="Genomic_DNA"/>
</dbReference>
<comment type="subcellular location">
    <subcellularLocation>
        <location evidence="1 8">Cell outer membrane</location>
        <topology evidence="1 8">Multi-pass membrane protein</topology>
    </subcellularLocation>
</comment>
<evidence type="ECO:0000313" key="12">
    <source>
        <dbReference type="EMBL" id="UPQ78831.1"/>
    </source>
</evidence>
<evidence type="ECO:0000259" key="11">
    <source>
        <dbReference type="Pfam" id="PF07715"/>
    </source>
</evidence>
<dbReference type="InterPro" id="IPR023997">
    <property type="entry name" value="TonB-dep_OMP_SusC/RagA_CS"/>
</dbReference>
<dbReference type="InterPro" id="IPR012910">
    <property type="entry name" value="Plug_dom"/>
</dbReference>
<dbReference type="Gene3D" id="2.60.40.1120">
    <property type="entry name" value="Carboxypeptidase-like, regulatory domain"/>
    <property type="match status" value="1"/>
</dbReference>
<evidence type="ECO:0000256" key="4">
    <source>
        <dbReference type="ARBA" id="ARBA00022692"/>
    </source>
</evidence>
<dbReference type="SUPFAM" id="SSF49464">
    <property type="entry name" value="Carboxypeptidase regulatory domain-like"/>
    <property type="match status" value="1"/>
</dbReference>
<dbReference type="Pfam" id="PF13715">
    <property type="entry name" value="CarbopepD_reg_2"/>
    <property type="match status" value="1"/>
</dbReference>